<keyword evidence="2" id="KW-1185">Reference proteome</keyword>
<accession>A0A0B2WKB4</accession>
<dbReference type="HOGENOM" id="CLU_2264342_0_0_1"/>
<reference evidence="1 2" key="1">
    <citation type="journal article" date="2014" name="Proc. Natl. Acad. Sci. U.S.A.">
        <title>Trajectory and genomic determinants of fungal-pathogen speciation and host adaptation.</title>
        <authorList>
            <person name="Hu X."/>
            <person name="Xiao G."/>
            <person name="Zheng P."/>
            <person name="Shang Y."/>
            <person name="Su Y."/>
            <person name="Zhang X."/>
            <person name="Liu X."/>
            <person name="Zhan S."/>
            <person name="St Leger R.J."/>
            <person name="Wang C."/>
        </authorList>
    </citation>
    <scope>NUCLEOTIDE SEQUENCE [LARGE SCALE GENOMIC DNA]</scope>
    <source>
        <strain evidence="1 2">ARSEF 1941</strain>
    </source>
</reference>
<dbReference type="AlphaFoldDB" id="A0A0B2WKB4"/>
<dbReference type="GeneID" id="63742242"/>
<name>A0A0B2WKB4_METAS</name>
<gene>
    <name evidence="1" type="ORF">MAM_07787</name>
</gene>
<evidence type="ECO:0000313" key="2">
    <source>
        <dbReference type="Proteomes" id="UP000030816"/>
    </source>
</evidence>
<dbReference type="RefSeq" id="XP_040675424.1">
    <property type="nucleotide sequence ID" value="XM_040826585.1"/>
</dbReference>
<organism evidence="1 2">
    <name type="scientific">Metarhizium album (strain ARSEF 1941)</name>
    <dbReference type="NCBI Taxonomy" id="1081103"/>
    <lineage>
        <taxon>Eukaryota</taxon>
        <taxon>Fungi</taxon>
        <taxon>Dikarya</taxon>
        <taxon>Ascomycota</taxon>
        <taxon>Pezizomycotina</taxon>
        <taxon>Sordariomycetes</taxon>
        <taxon>Hypocreomycetidae</taxon>
        <taxon>Hypocreales</taxon>
        <taxon>Clavicipitaceae</taxon>
        <taxon>Metarhizium</taxon>
    </lineage>
</organism>
<comment type="caution">
    <text evidence="1">The sequence shown here is derived from an EMBL/GenBank/DDBJ whole genome shotgun (WGS) entry which is preliminary data.</text>
</comment>
<protein>
    <submittedName>
        <fullName evidence="1">Uncharacterized protein</fullName>
    </submittedName>
</protein>
<proteinExistence type="predicted"/>
<dbReference type="Proteomes" id="UP000030816">
    <property type="component" value="Unassembled WGS sequence"/>
</dbReference>
<evidence type="ECO:0000313" key="1">
    <source>
        <dbReference type="EMBL" id="KHN94358.1"/>
    </source>
</evidence>
<sequence length="103" mass="11462">MDGIRHAHSKLRTFHNRSAQLWQNKPGLLLGNKMAATIKTGGIFGTSSPRRAHLADIQFEKIAYSRDRMAWAGAVNCNKKYMVQLAKNCNKRSEATGAAEESM</sequence>
<dbReference type="EMBL" id="AZHE01000036">
    <property type="protein sequence ID" value="KHN94358.1"/>
    <property type="molecule type" value="Genomic_DNA"/>
</dbReference>